<protein>
    <submittedName>
        <fullName evidence="1">Uncharacterized protein</fullName>
    </submittedName>
</protein>
<dbReference type="Proteomes" id="UP000004810">
    <property type="component" value="Unassembled WGS sequence"/>
</dbReference>
<sequence>MSEIIVYLVFIIYCGNQAQNAGRMRAVAAADVITDYKTEKLWDNDLVMETTQVEELVKNCDAIEDGRLFILEEKSLLLMTNIVSLIKWN</sequence>
<comment type="caution">
    <text evidence="1">The sequence shown here is derived from an EMBL/GenBank/DDBJ whole genome shotgun (WGS) entry which is preliminary data.</text>
</comment>
<organism evidence="1 2">
    <name type="scientific">Wuchereria bancrofti</name>
    <dbReference type="NCBI Taxonomy" id="6293"/>
    <lineage>
        <taxon>Eukaryota</taxon>
        <taxon>Metazoa</taxon>
        <taxon>Ecdysozoa</taxon>
        <taxon>Nematoda</taxon>
        <taxon>Chromadorea</taxon>
        <taxon>Rhabditida</taxon>
        <taxon>Spirurina</taxon>
        <taxon>Spiruromorpha</taxon>
        <taxon>Filarioidea</taxon>
        <taxon>Onchocercidae</taxon>
        <taxon>Wuchereria</taxon>
    </lineage>
</organism>
<dbReference type="AlphaFoldDB" id="J9ATP7"/>
<proteinExistence type="predicted"/>
<evidence type="ECO:0000313" key="2">
    <source>
        <dbReference type="Proteomes" id="UP000004810"/>
    </source>
</evidence>
<name>J9ATP7_WUCBA</name>
<gene>
    <name evidence="1" type="ORF">WUBG_11256</name>
</gene>
<accession>J9ATP7</accession>
<evidence type="ECO:0000313" key="1">
    <source>
        <dbReference type="EMBL" id="EJW77835.1"/>
    </source>
</evidence>
<dbReference type="EMBL" id="ADBV01007292">
    <property type="protein sequence ID" value="EJW77835.1"/>
    <property type="molecule type" value="Genomic_DNA"/>
</dbReference>
<reference evidence="2" key="1">
    <citation type="submission" date="2012-08" db="EMBL/GenBank/DDBJ databases">
        <title>The Genome Sequence of Wuchereria bancrofti.</title>
        <authorList>
            <person name="Nutman T.B."/>
            <person name="Fink D.L."/>
            <person name="Russ C."/>
            <person name="Young S."/>
            <person name="Zeng Q."/>
            <person name="Koehrsen M."/>
            <person name="Alvarado L."/>
            <person name="Berlin A."/>
            <person name="Chapman S.B."/>
            <person name="Chen Z."/>
            <person name="Freedman E."/>
            <person name="Gellesch M."/>
            <person name="Goldberg J."/>
            <person name="Griggs A."/>
            <person name="Gujja S."/>
            <person name="Heilman E.R."/>
            <person name="Heiman D."/>
            <person name="Hepburn T."/>
            <person name="Howarth C."/>
            <person name="Jen D."/>
            <person name="Larson L."/>
            <person name="Lewis B."/>
            <person name="Mehta T."/>
            <person name="Park D."/>
            <person name="Pearson M."/>
            <person name="Roberts A."/>
            <person name="Saif S."/>
            <person name="Shea T."/>
            <person name="Shenoy N."/>
            <person name="Sisk P."/>
            <person name="Stolte C."/>
            <person name="Sykes S."/>
            <person name="Walk T."/>
            <person name="White J."/>
            <person name="Yandava C."/>
            <person name="Haas B."/>
            <person name="Henn M.R."/>
            <person name="Nusbaum C."/>
            <person name="Birren B."/>
        </authorList>
    </citation>
    <scope>NUCLEOTIDE SEQUENCE [LARGE SCALE GENOMIC DNA]</scope>
    <source>
        <strain evidence="2">NA</strain>
    </source>
</reference>